<reference evidence="2 3" key="1">
    <citation type="submission" date="2016-03" db="EMBL/GenBank/DDBJ databases">
        <title>Cyphomyrmex costatus WGS genome.</title>
        <authorList>
            <person name="Nygaard S."/>
            <person name="Hu H."/>
            <person name="Boomsma J."/>
            <person name="Zhang G."/>
        </authorList>
    </citation>
    <scope>NUCLEOTIDE SEQUENCE [LARGE SCALE GENOMIC DNA]</scope>
    <source>
        <strain evidence="2">MS0001</strain>
        <tissue evidence="2">Whole body</tissue>
    </source>
</reference>
<accession>A0A151IJJ1</accession>
<feature type="region of interest" description="Disordered" evidence="1">
    <location>
        <begin position="241"/>
        <end position="261"/>
    </location>
</feature>
<protein>
    <submittedName>
        <fullName evidence="2">Uncharacterized protein</fullName>
    </submittedName>
</protein>
<evidence type="ECO:0000256" key="1">
    <source>
        <dbReference type="SAM" id="MobiDB-lite"/>
    </source>
</evidence>
<sequence length="496" mass="54620">SQIRDKGGTLLAKNNNVKAFDGSLTLPSNVIPSSSPSSPSSPFSYDSENNYIARENLLDFGATCAQETCANDVKGTSTVVREIDDRVISDMDIDPSISSRKRNLGSFSAPMAQVAENAPLVTSNKDNTSRLSDNQRMYNNNDLPPYVVKEAHPEGEECSFKALARQSPRCINCLGSHLATSHECPIIQEHKAILSLAASDNLSLMEAKAKIRYSNENSRSSPISDPRLDFRSFPLLDVRPDGAGFNREHSRNPTNNGVSTHKDPGSFHENLKDVHNFHDTSGRRTPAFTPSLYADKVRSSALSNVAARSRGDATSPWSQNRHRVNQDFRSNMTPLGNNRSTGNRNYGRKDGLSLEHEDCLLGPNGRMPSLRDYGCDSANNNGCGGENFEEVRSDIKPNNCNITHHSPSIAHSSGTDLLSTMLSSLFPILSGFLTNRGERDTRALLAQLQKAINKFSDSAPTPEFFDVTDYLAGDASFYSQLRNRVDYKKYVYNKAQ</sequence>
<evidence type="ECO:0000313" key="3">
    <source>
        <dbReference type="Proteomes" id="UP000078542"/>
    </source>
</evidence>
<feature type="non-terminal residue" evidence="2">
    <location>
        <position position="1"/>
    </location>
</feature>
<evidence type="ECO:0000313" key="2">
    <source>
        <dbReference type="EMBL" id="KYN03417.1"/>
    </source>
</evidence>
<feature type="region of interest" description="Disordered" evidence="1">
    <location>
        <begin position="116"/>
        <end position="140"/>
    </location>
</feature>
<dbReference type="AlphaFoldDB" id="A0A151IJJ1"/>
<feature type="region of interest" description="Disordered" evidence="1">
    <location>
        <begin position="328"/>
        <end position="349"/>
    </location>
</feature>
<organism evidence="2 3">
    <name type="scientific">Cyphomyrmex costatus</name>
    <dbReference type="NCBI Taxonomy" id="456900"/>
    <lineage>
        <taxon>Eukaryota</taxon>
        <taxon>Metazoa</taxon>
        <taxon>Ecdysozoa</taxon>
        <taxon>Arthropoda</taxon>
        <taxon>Hexapoda</taxon>
        <taxon>Insecta</taxon>
        <taxon>Pterygota</taxon>
        <taxon>Neoptera</taxon>
        <taxon>Endopterygota</taxon>
        <taxon>Hymenoptera</taxon>
        <taxon>Apocrita</taxon>
        <taxon>Aculeata</taxon>
        <taxon>Formicoidea</taxon>
        <taxon>Formicidae</taxon>
        <taxon>Myrmicinae</taxon>
        <taxon>Cyphomyrmex</taxon>
    </lineage>
</organism>
<keyword evidence="3" id="KW-1185">Reference proteome</keyword>
<dbReference type="Proteomes" id="UP000078542">
    <property type="component" value="Unassembled WGS sequence"/>
</dbReference>
<dbReference type="EMBL" id="KQ977345">
    <property type="protein sequence ID" value="KYN03417.1"/>
    <property type="molecule type" value="Genomic_DNA"/>
</dbReference>
<gene>
    <name evidence="2" type="ORF">ALC62_05735</name>
</gene>
<feature type="compositionally biased region" description="Polar residues" evidence="1">
    <location>
        <begin position="120"/>
        <end position="140"/>
    </location>
</feature>
<proteinExistence type="predicted"/>
<feature type="compositionally biased region" description="Polar residues" evidence="1">
    <location>
        <begin position="328"/>
        <end position="344"/>
    </location>
</feature>
<name>A0A151IJJ1_9HYME</name>